<proteinExistence type="predicted"/>
<keyword evidence="2" id="KW-1185">Reference proteome</keyword>
<gene>
    <name evidence="1" type="ORF">HMPREF1705_04451</name>
</gene>
<name>A0A0T5XA97_9BACT</name>
<evidence type="ECO:0000313" key="2">
    <source>
        <dbReference type="Proteomes" id="UP000005273"/>
    </source>
</evidence>
<dbReference type="STRING" id="592015.HMPREF1705_04451"/>
<accession>A0A0T5XA97</accession>
<organism evidence="1 2">
    <name type="scientific">Acetomicrobium hydrogeniformans ATCC BAA-1850</name>
    <dbReference type="NCBI Taxonomy" id="592015"/>
    <lineage>
        <taxon>Bacteria</taxon>
        <taxon>Thermotogati</taxon>
        <taxon>Synergistota</taxon>
        <taxon>Synergistia</taxon>
        <taxon>Synergistales</taxon>
        <taxon>Acetomicrobiaceae</taxon>
        <taxon>Acetomicrobium</taxon>
    </lineage>
</organism>
<dbReference type="Proteomes" id="UP000005273">
    <property type="component" value="Unassembled WGS sequence"/>
</dbReference>
<comment type="caution">
    <text evidence="1">The sequence shown here is derived from an EMBL/GenBank/DDBJ whole genome shotgun (WGS) entry which is preliminary data.</text>
</comment>
<dbReference type="OrthoDB" id="9913012at2"/>
<dbReference type="AlphaFoldDB" id="A0A0T5XA97"/>
<sequence length="124" mass="14606">MADVKGVPESNEKYEGGFLQEVVRIGKGALRLLYRLNTDEITLDEFVEGLIKLNASDVLTKYWAYDEGDSYVLDLGRQILWLINSLERDCYYQFERYGITAFHEDFRELRDYLLALEKHCRIKI</sequence>
<reference evidence="2" key="1">
    <citation type="submission" date="2012-09" db="EMBL/GenBank/DDBJ databases">
        <authorList>
            <person name="Weinstock G."/>
            <person name="Sodergren E."/>
            <person name="Clifton S."/>
            <person name="Fulton L."/>
            <person name="Fulton B."/>
            <person name="Courtney L."/>
            <person name="Fronick C."/>
            <person name="Harrison M."/>
            <person name="Strong C."/>
            <person name="Farmer C."/>
            <person name="Delehaunty K."/>
            <person name="Markovic C."/>
            <person name="Hall O."/>
            <person name="Minx P."/>
            <person name="Tomlinson C."/>
            <person name="Mitreva M."/>
            <person name="Nelson J."/>
            <person name="Hou S."/>
            <person name="Wollam A."/>
            <person name="Pepin K.H."/>
            <person name="Johnson M."/>
            <person name="Bhonagiri V."/>
            <person name="Nash W.E."/>
            <person name="Suruliraj S."/>
            <person name="Warren W."/>
            <person name="Chinwalla A."/>
            <person name="Mardis E.R."/>
            <person name="Wilson R.K."/>
        </authorList>
    </citation>
    <scope>NUCLEOTIDE SEQUENCE [LARGE SCALE GENOMIC DNA]</scope>
    <source>
        <strain evidence="2">OS1</strain>
    </source>
</reference>
<dbReference type="RefSeq" id="WP_009202168.1">
    <property type="nucleotide sequence ID" value="NZ_ACJX03000001.1"/>
</dbReference>
<evidence type="ECO:0000313" key="1">
    <source>
        <dbReference type="EMBL" id="KRT35186.1"/>
    </source>
</evidence>
<protein>
    <submittedName>
        <fullName evidence="1">Uncharacterized protein</fullName>
    </submittedName>
</protein>
<dbReference type="EMBL" id="ACJX03000001">
    <property type="protein sequence ID" value="KRT35186.1"/>
    <property type="molecule type" value="Genomic_DNA"/>
</dbReference>